<accession>A0ABU0YLJ9</accession>
<evidence type="ECO:0000256" key="1">
    <source>
        <dbReference type="SAM" id="SignalP"/>
    </source>
</evidence>
<evidence type="ECO:0000313" key="3">
    <source>
        <dbReference type="Proteomes" id="UP001230156"/>
    </source>
</evidence>
<proteinExistence type="predicted"/>
<keyword evidence="1" id="KW-0732">Signal</keyword>
<feature type="chain" id="PRO_5046943096" evidence="1">
    <location>
        <begin position="24"/>
        <end position="193"/>
    </location>
</feature>
<protein>
    <submittedName>
        <fullName evidence="2">Spy/CpxP family protein refolding chaperone</fullName>
    </submittedName>
</protein>
<name>A0ABU0YLJ9_9PROT</name>
<dbReference type="Proteomes" id="UP001230156">
    <property type="component" value="Unassembled WGS sequence"/>
</dbReference>
<sequence length="193" mass="20545">MRSTTLRALALTAALLAPVAALAQSEPDDQNYPGPGMMWGNGDGWGPGMMGQGGGYGMMRGCPTMGGGMMGGGMMRGADFQRSASAWLDGQLAYAHTELAITAAQEPLWKAYAAAVHDRSAQMAGTHQAMMGAWRQDGGPAFDKAYDLHIQVMQAHLDAMKANRDAALKLYEGLTEDQRKKAAWVLPASMCMM</sequence>
<dbReference type="InterPro" id="IPR012899">
    <property type="entry name" value="LTXXQ"/>
</dbReference>
<keyword evidence="3" id="KW-1185">Reference proteome</keyword>
<gene>
    <name evidence="2" type="ORF">Q8A70_10490</name>
</gene>
<comment type="caution">
    <text evidence="2">The sequence shown here is derived from an EMBL/GenBank/DDBJ whole genome shotgun (WGS) entry which is preliminary data.</text>
</comment>
<dbReference type="RefSeq" id="WP_379955542.1">
    <property type="nucleotide sequence ID" value="NZ_JAUYVI010000003.1"/>
</dbReference>
<reference evidence="3" key="1">
    <citation type="submission" date="2023-08" db="EMBL/GenBank/DDBJ databases">
        <title>Rhodospirillaceae gen. nov., a novel taxon isolated from the Yangtze River Yuezi River estuary sludge.</title>
        <authorList>
            <person name="Ruan L."/>
        </authorList>
    </citation>
    <scope>NUCLEOTIDE SEQUENCE [LARGE SCALE GENOMIC DNA]</scope>
    <source>
        <strain evidence="3">R-7</strain>
    </source>
</reference>
<evidence type="ECO:0000313" key="2">
    <source>
        <dbReference type="EMBL" id="MDQ7248097.1"/>
    </source>
</evidence>
<dbReference type="Pfam" id="PF07813">
    <property type="entry name" value="LTXXQ"/>
    <property type="match status" value="1"/>
</dbReference>
<feature type="signal peptide" evidence="1">
    <location>
        <begin position="1"/>
        <end position="23"/>
    </location>
</feature>
<organism evidence="2 3">
    <name type="scientific">Dongia sedimenti</name>
    <dbReference type="NCBI Taxonomy" id="3064282"/>
    <lineage>
        <taxon>Bacteria</taxon>
        <taxon>Pseudomonadati</taxon>
        <taxon>Pseudomonadota</taxon>
        <taxon>Alphaproteobacteria</taxon>
        <taxon>Rhodospirillales</taxon>
        <taxon>Dongiaceae</taxon>
        <taxon>Dongia</taxon>
    </lineage>
</organism>
<dbReference type="EMBL" id="JAUYVI010000003">
    <property type="protein sequence ID" value="MDQ7248097.1"/>
    <property type="molecule type" value="Genomic_DNA"/>
</dbReference>